<evidence type="ECO:0000256" key="5">
    <source>
        <dbReference type="ARBA" id="ARBA00023136"/>
    </source>
</evidence>
<dbReference type="GO" id="GO:0016020">
    <property type="term" value="C:membrane"/>
    <property type="evidence" value="ECO:0007669"/>
    <property type="project" value="UniProtKB-SubCell"/>
</dbReference>
<sequence length="708" mass="75161">MRLPSRPQAHWTYCTNIHPGERWAEVRRAVLERVPAVRGALGRSSEPFGVGLRLSARAAAELLADPAALPAFARELAERGLYVFTINGFPYGPFHGRAVKQAVYRPDWREPARARYTAQLAAILGALLPPGVEGSISTVPGGFRPETRGAQARAEVVAGLLSAAADLWRRRQAGGPHITLALEPEPSCMFETTAELVAFLRDELRAPTARARFAAMTGLSRAAAGEALRAHVGVCFDACHAAVEFEDPRASIRAIADAGLRLAKVQISAALVLDPVDDAAVEALEAFADPVYLHQVVARDRDDQLHRFLDIHDAVRSRAAGEHAPAQWRAHVHVPIFEAGFGPLGSTAASLPEVIDCALERGGCRHFEVETYTWEVLPPRLRAQPLDQSIARGARARPRPRPAPHPLPEHRPRRSPHAMKLSTASKLGRVSNLPTVWSNVLAGYVLAGGQLAPRPLVLLGLMGSAFYIGGMFLNDVFDVEYDLRERPERPIPAGEVERDEVLRWAAALIAGGLWLAWQLGLAVLLAALATVAFIVLYNRNHKGNPAAPVLMAMCRVGLYACAGAAAGTATDPGSIGALGLGALVLAGYVLGLTYAARYEDSSALVRVGPLVGVAGPLAVYGSVFLQGPLGVALVVGFGLWLARALRLVRGQRPGSIRSGVIALIAGIAWVDALALASVAGTGVGLPMALGALAAFMATLALQRLVSGT</sequence>
<feature type="region of interest" description="Disordered" evidence="6">
    <location>
        <begin position="393"/>
        <end position="420"/>
    </location>
</feature>
<evidence type="ECO:0000256" key="1">
    <source>
        <dbReference type="ARBA" id="ARBA00004141"/>
    </source>
</evidence>
<accession>A6G3W5</accession>
<evidence type="ECO:0000256" key="4">
    <source>
        <dbReference type="ARBA" id="ARBA00022989"/>
    </source>
</evidence>
<organism evidence="8 9">
    <name type="scientific">Plesiocystis pacifica SIR-1</name>
    <dbReference type="NCBI Taxonomy" id="391625"/>
    <lineage>
        <taxon>Bacteria</taxon>
        <taxon>Pseudomonadati</taxon>
        <taxon>Myxococcota</taxon>
        <taxon>Polyangia</taxon>
        <taxon>Nannocystales</taxon>
        <taxon>Nannocystaceae</taxon>
        <taxon>Plesiocystis</taxon>
    </lineage>
</organism>
<dbReference type="Gene3D" id="1.10.357.140">
    <property type="entry name" value="UbiA prenyltransferase"/>
    <property type="match status" value="1"/>
</dbReference>
<protein>
    <submittedName>
        <fullName evidence="8">Uncharacterized protein</fullName>
    </submittedName>
</protein>
<feature type="transmembrane region" description="Helical" evidence="7">
    <location>
        <begin position="504"/>
        <end position="537"/>
    </location>
</feature>
<reference evidence="8 9" key="1">
    <citation type="submission" date="2007-06" db="EMBL/GenBank/DDBJ databases">
        <authorList>
            <person name="Shimkets L."/>
            <person name="Ferriera S."/>
            <person name="Johnson J."/>
            <person name="Kravitz S."/>
            <person name="Beeson K."/>
            <person name="Sutton G."/>
            <person name="Rogers Y.-H."/>
            <person name="Friedman R."/>
            <person name="Frazier M."/>
            <person name="Venter J.C."/>
        </authorList>
    </citation>
    <scope>NUCLEOTIDE SEQUENCE [LARGE SCALE GENOMIC DNA]</scope>
    <source>
        <strain evidence="8 9">SIR-1</strain>
    </source>
</reference>
<dbReference type="CDD" id="cd13964">
    <property type="entry name" value="PT_UbiA_1"/>
    <property type="match status" value="1"/>
</dbReference>
<dbReference type="InterPro" id="IPR000537">
    <property type="entry name" value="UbiA_prenyltransferase"/>
</dbReference>
<evidence type="ECO:0000256" key="2">
    <source>
        <dbReference type="ARBA" id="ARBA00022475"/>
    </source>
</evidence>
<evidence type="ECO:0000313" key="9">
    <source>
        <dbReference type="Proteomes" id="UP000005801"/>
    </source>
</evidence>
<dbReference type="STRING" id="391625.PPSIR1_35287"/>
<dbReference type="eggNOG" id="COG0382">
    <property type="taxonomic scope" value="Bacteria"/>
</dbReference>
<evidence type="ECO:0000256" key="6">
    <source>
        <dbReference type="SAM" id="MobiDB-lite"/>
    </source>
</evidence>
<evidence type="ECO:0000256" key="3">
    <source>
        <dbReference type="ARBA" id="ARBA00022692"/>
    </source>
</evidence>
<evidence type="ECO:0000256" key="7">
    <source>
        <dbReference type="SAM" id="Phobius"/>
    </source>
</evidence>
<dbReference type="RefSeq" id="WP_006971414.1">
    <property type="nucleotide sequence ID" value="NZ_ABCS01000019.1"/>
</dbReference>
<dbReference type="InterPro" id="IPR036237">
    <property type="entry name" value="Xyl_isomerase-like_sf"/>
</dbReference>
<proteinExistence type="predicted"/>
<feature type="transmembrane region" description="Helical" evidence="7">
    <location>
        <begin position="685"/>
        <end position="705"/>
    </location>
</feature>
<dbReference type="EMBL" id="ABCS01000019">
    <property type="protein sequence ID" value="EDM79502.1"/>
    <property type="molecule type" value="Genomic_DNA"/>
</dbReference>
<dbReference type="InterPro" id="IPR050475">
    <property type="entry name" value="Prenyltransferase_related"/>
</dbReference>
<dbReference type="InterPro" id="IPR044878">
    <property type="entry name" value="UbiA_sf"/>
</dbReference>
<dbReference type="NCBIfam" id="NF035939">
    <property type="entry name" value="TIM_EboE"/>
    <property type="match status" value="1"/>
</dbReference>
<keyword evidence="3 7" id="KW-0812">Transmembrane</keyword>
<dbReference type="SUPFAM" id="SSF51658">
    <property type="entry name" value="Xylose isomerase-like"/>
    <property type="match status" value="1"/>
</dbReference>
<feature type="transmembrane region" description="Helical" evidence="7">
    <location>
        <begin position="603"/>
        <end position="623"/>
    </location>
</feature>
<feature type="transmembrane region" description="Helical" evidence="7">
    <location>
        <begin position="629"/>
        <end position="648"/>
    </location>
</feature>
<dbReference type="GO" id="GO:0016765">
    <property type="term" value="F:transferase activity, transferring alkyl or aryl (other than methyl) groups"/>
    <property type="evidence" value="ECO:0007669"/>
    <property type="project" value="InterPro"/>
</dbReference>
<dbReference type="AlphaFoldDB" id="A6G3W5"/>
<gene>
    <name evidence="8" type="ORF">PPSIR1_35287</name>
</gene>
<dbReference type="Proteomes" id="UP000005801">
    <property type="component" value="Unassembled WGS sequence"/>
</dbReference>
<comment type="caution">
    <text evidence="8">The sequence shown here is derived from an EMBL/GenBank/DDBJ whole genome shotgun (WGS) entry which is preliminary data.</text>
</comment>
<dbReference type="OrthoDB" id="9785907at2"/>
<dbReference type="PANTHER" id="PTHR42723:SF1">
    <property type="entry name" value="CHLOROPHYLL SYNTHASE, CHLOROPLASTIC"/>
    <property type="match status" value="1"/>
</dbReference>
<dbReference type="Gene3D" id="3.20.20.150">
    <property type="entry name" value="Divalent-metal-dependent TIM barrel enzymes"/>
    <property type="match status" value="1"/>
</dbReference>
<keyword evidence="5 7" id="KW-0472">Membrane</keyword>
<keyword evidence="4 7" id="KW-1133">Transmembrane helix</keyword>
<name>A6G3W5_9BACT</name>
<feature type="transmembrane region" description="Helical" evidence="7">
    <location>
        <begin position="549"/>
        <end position="569"/>
    </location>
</feature>
<feature type="transmembrane region" description="Helical" evidence="7">
    <location>
        <begin position="575"/>
        <end position="596"/>
    </location>
</feature>
<dbReference type="PANTHER" id="PTHR42723">
    <property type="entry name" value="CHLOROPHYLL SYNTHASE"/>
    <property type="match status" value="1"/>
</dbReference>
<evidence type="ECO:0000313" key="8">
    <source>
        <dbReference type="EMBL" id="EDM79502.1"/>
    </source>
</evidence>
<comment type="subcellular location">
    <subcellularLocation>
        <location evidence="1">Membrane</location>
        <topology evidence="1">Multi-pass membrane protein</topology>
    </subcellularLocation>
</comment>
<feature type="transmembrane region" description="Helical" evidence="7">
    <location>
        <begin position="660"/>
        <end position="679"/>
    </location>
</feature>
<keyword evidence="9" id="KW-1185">Reference proteome</keyword>
<dbReference type="eggNOG" id="COG1082">
    <property type="taxonomic scope" value="Bacteria"/>
</dbReference>
<keyword evidence="2" id="KW-1003">Cell membrane</keyword>
<dbReference type="Pfam" id="PF01040">
    <property type="entry name" value="UbiA"/>
    <property type="match status" value="1"/>
</dbReference>